<evidence type="ECO:0000313" key="2">
    <source>
        <dbReference type="EMBL" id="JAD34105.1"/>
    </source>
</evidence>
<dbReference type="AlphaFoldDB" id="A0A0A8ZBN6"/>
<protein>
    <submittedName>
        <fullName evidence="2">Uncharacterized protein</fullName>
    </submittedName>
</protein>
<organism evidence="2">
    <name type="scientific">Arundo donax</name>
    <name type="common">Giant reed</name>
    <name type="synonym">Donax arundinaceus</name>
    <dbReference type="NCBI Taxonomy" id="35708"/>
    <lineage>
        <taxon>Eukaryota</taxon>
        <taxon>Viridiplantae</taxon>
        <taxon>Streptophyta</taxon>
        <taxon>Embryophyta</taxon>
        <taxon>Tracheophyta</taxon>
        <taxon>Spermatophyta</taxon>
        <taxon>Magnoliopsida</taxon>
        <taxon>Liliopsida</taxon>
        <taxon>Poales</taxon>
        <taxon>Poaceae</taxon>
        <taxon>PACMAD clade</taxon>
        <taxon>Arundinoideae</taxon>
        <taxon>Arundineae</taxon>
        <taxon>Arundo</taxon>
    </lineage>
</organism>
<proteinExistence type="predicted"/>
<dbReference type="EMBL" id="GBRH01263790">
    <property type="protein sequence ID" value="JAD34105.1"/>
    <property type="molecule type" value="Transcribed_RNA"/>
</dbReference>
<feature type="compositionally biased region" description="Basic residues" evidence="1">
    <location>
        <begin position="1"/>
        <end position="10"/>
    </location>
</feature>
<reference evidence="2" key="2">
    <citation type="journal article" date="2015" name="Data Brief">
        <title>Shoot transcriptome of the giant reed, Arundo donax.</title>
        <authorList>
            <person name="Barrero R.A."/>
            <person name="Guerrero F.D."/>
            <person name="Moolhuijzen P."/>
            <person name="Goolsby J.A."/>
            <person name="Tidwell J."/>
            <person name="Bellgard S.E."/>
            <person name="Bellgard M.I."/>
        </authorList>
    </citation>
    <scope>NUCLEOTIDE SEQUENCE</scope>
    <source>
        <tissue evidence="2">Shoot tissue taken approximately 20 cm above the soil surface</tissue>
    </source>
</reference>
<sequence length="53" mass="5715">MGKRVRRKLRPERCTLDPRSGQGTCIHGGRENTPGTHIGGTESQACAHCKVLG</sequence>
<feature type="region of interest" description="Disordered" evidence="1">
    <location>
        <begin position="1"/>
        <end position="36"/>
    </location>
</feature>
<name>A0A0A8ZBN6_ARUDO</name>
<reference evidence="2" key="1">
    <citation type="submission" date="2014-09" db="EMBL/GenBank/DDBJ databases">
        <authorList>
            <person name="Magalhaes I.L.F."/>
            <person name="Oliveira U."/>
            <person name="Santos F.R."/>
            <person name="Vidigal T.H.D.A."/>
            <person name="Brescovit A.D."/>
            <person name="Santos A.J."/>
        </authorList>
    </citation>
    <scope>NUCLEOTIDE SEQUENCE</scope>
    <source>
        <tissue evidence="2">Shoot tissue taken approximately 20 cm above the soil surface</tissue>
    </source>
</reference>
<evidence type="ECO:0000256" key="1">
    <source>
        <dbReference type="SAM" id="MobiDB-lite"/>
    </source>
</evidence>
<accession>A0A0A8ZBN6</accession>